<dbReference type="OrthoDB" id="649273at2759"/>
<dbReference type="Proteomes" id="UP000504607">
    <property type="component" value="Chromosome 4"/>
</dbReference>
<dbReference type="Pfam" id="PF00646">
    <property type="entry name" value="F-box"/>
    <property type="match status" value="1"/>
</dbReference>
<sequence>MDRAISLSDLCRLMDRCAWGALRSVLGAIQRITSRKKIKHSRQWSKFRPHFFCFQSLCYPRTTKMAADWSQLPAELLEIISTKIIFITDYLRFRAVCTSWRSASPARPRHLPPQLPWLLLPYDPSPDNADARRLFFDLRDRRIHQLDLPETRGKGVCGSSHGWLVLERHLAISLLNPVTRAYIQLPPLNTSPKFLYFPPSGVPRLFPALDAGQMFEKRCIKNVTLSSDPALNSDCIVMAVLQWDGILAFCRIRDESWTIISGAHFFSDKSIDVAYHDGRFYSVTAHGQVTVYDVNSPQRIVLPSRLQYSWDQKYLVDQSSQELLMVEWNFKSRSANGGSNMMCSSWM</sequence>
<gene>
    <name evidence="4" type="primary">LOC105042835</name>
</gene>
<reference evidence="4" key="1">
    <citation type="submission" date="2025-08" db="UniProtKB">
        <authorList>
            <consortium name="RefSeq"/>
        </authorList>
    </citation>
    <scope>IDENTIFICATION</scope>
</reference>
<keyword evidence="3" id="KW-1185">Reference proteome</keyword>
<evidence type="ECO:0000259" key="2">
    <source>
        <dbReference type="Pfam" id="PF03478"/>
    </source>
</evidence>
<protein>
    <submittedName>
        <fullName evidence="4">F-box protein SKIP23-like</fullName>
    </submittedName>
</protein>
<evidence type="ECO:0000313" key="4">
    <source>
        <dbReference type="RefSeq" id="XP_019705558.2"/>
    </source>
</evidence>
<evidence type="ECO:0000313" key="3">
    <source>
        <dbReference type="Proteomes" id="UP000504607"/>
    </source>
</evidence>
<dbReference type="InterPro" id="IPR005174">
    <property type="entry name" value="KIB1-4_b-propeller"/>
</dbReference>
<evidence type="ECO:0000259" key="1">
    <source>
        <dbReference type="Pfam" id="PF00646"/>
    </source>
</evidence>
<dbReference type="PANTHER" id="PTHR44259:SF87">
    <property type="entry name" value="F-BOX DOMAIN-CONTAINING PROTEIN"/>
    <property type="match status" value="1"/>
</dbReference>
<dbReference type="Gene3D" id="1.20.1280.50">
    <property type="match status" value="1"/>
</dbReference>
<dbReference type="InterPro" id="IPR001810">
    <property type="entry name" value="F-box_dom"/>
</dbReference>
<dbReference type="InterPro" id="IPR011044">
    <property type="entry name" value="Quino_amine_DH_bsu"/>
</dbReference>
<feature type="domain" description="F-box" evidence="1">
    <location>
        <begin position="69"/>
        <end position="103"/>
    </location>
</feature>
<dbReference type="InParanoid" id="A0A6J0PHS2"/>
<accession>A0A6J0PHS2</accession>
<feature type="domain" description="KIB1-4 beta-propeller" evidence="2">
    <location>
        <begin position="135"/>
        <end position="330"/>
    </location>
</feature>
<dbReference type="SUPFAM" id="SSF50969">
    <property type="entry name" value="YVTN repeat-like/Quinoprotein amine dehydrogenase"/>
    <property type="match status" value="1"/>
</dbReference>
<dbReference type="InterPro" id="IPR050942">
    <property type="entry name" value="F-box_BR-signaling"/>
</dbReference>
<dbReference type="RefSeq" id="XP_019705558.2">
    <property type="nucleotide sequence ID" value="XM_019849999.2"/>
</dbReference>
<organism evidence="3 4">
    <name type="scientific">Elaeis guineensis var. tenera</name>
    <name type="common">Oil palm</name>
    <dbReference type="NCBI Taxonomy" id="51953"/>
    <lineage>
        <taxon>Eukaryota</taxon>
        <taxon>Viridiplantae</taxon>
        <taxon>Streptophyta</taxon>
        <taxon>Embryophyta</taxon>
        <taxon>Tracheophyta</taxon>
        <taxon>Spermatophyta</taxon>
        <taxon>Magnoliopsida</taxon>
        <taxon>Liliopsida</taxon>
        <taxon>Arecaceae</taxon>
        <taxon>Arecoideae</taxon>
        <taxon>Cocoseae</taxon>
        <taxon>Elaeidinae</taxon>
        <taxon>Elaeis</taxon>
    </lineage>
</organism>
<dbReference type="AlphaFoldDB" id="A0A6J0PHS2"/>
<name>A0A6J0PHS2_ELAGV</name>
<proteinExistence type="predicted"/>
<dbReference type="PANTHER" id="PTHR44259">
    <property type="entry name" value="OS07G0183000 PROTEIN-RELATED"/>
    <property type="match status" value="1"/>
</dbReference>
<dbReference type="Pfam" id="PF03478">
    <property type="entry name" value="Beta-prop_KIB1-4"/>
    <property type="match status" value="1"/>
</dbReference>